<reference evidence="2" key="2">
    <citation type="submission" date="2015-01" db="EMBL/GenBank/DDBJ databases">
        <title>Evolutionary Origins and Diversification of the Mycorrhizal Mutualists.</title>
        <authorList>
            <consortium name="DOE Joint Genome Institute"/>
            <consortium name="Mycorrhizal Genomics Consortium"/>
            <person name="Kohler A."/>
            <person name="Kuo A."/>
            <person name="Nagy L.G."/>
            <person name="Floudas D."/>
            <person name="Copeland A."/>
            <person name="Barry K.W."/>
            <person name="Cichocki N."/>
            <person name="Veneault-Fourrey C."/>
            <person name="LaButti K."/>
            <person name="Lindquist E.A."/>
            <person name="Lipzen A."/>
            <person name="Lundell T."/>
            <person name="Morin E."/>
            <person name="Murat C."/>
            <person name="Riley R."/>
            <person name="Ohm R."/>
            <person name="Sun H."/>
            <person name="Tunlid A."/>
            <person name="Henrissat B."/>
            <person name="Grigoriev I.V."/>
            <person name="Hibbett D.S."/>
            <person name="Martin F."/>
        </authorList>
    </citation>
    <scope>NUCLEOTIDE SEQUENCE [LARGE SCALE GENOMIC DNA]</scope>
    <source>
        <strain evidence="2">Ve08.2h10</strain>
    </source>
</reference>
<gene>
    <name evidence="1" type="ORF">PAXRUDRAFT_826568</name>
</gene>
<evidence type="ECO:0000313" key="1">
    <source>
        <dbReference type="EMBL" id="KIK95874.1"/>
    </source>
</evidence>
<organism evidence="1 2">
    <name type="scientific">Paxillus rubicundulus Ve08.2h10</name>
    <dbReference type="NCBI Taxonomy" id="930991"/>
    <lineage>
        <taxon>Eukaryota</taxon>
        <taxon>Fungi</taxon>
        <taxon>Dikarya</taxon>
        <taxon>Basidiomycota</taxon>
        <taxon>Agaricomycotina</taxon>
        <taxon>Agaricomycetes</taxon>
        <taxon>Agaricomycetidae</taxon>
        <taxon>Boletales</taxon>
        <taxon>Paxilineae</taxon>
        <taxon>Paxillaceae</taxon>
        <taxon>Paxillus</taxon>
    </lineage>
</organism>
<dbReference type="HOGENOM" id="CLU_1835790_0_0_1"/>
<sequence>MSTSTSQTYRWAPCEAIENLPFLRRFRTLAANDPHLSLNSADEWVTVGVIVLYRQWDKMPKSALDWSESISVSDSSMGILKAFCELLAILVTHILGLTMLNGGSQRQLFRPLFLLAIVKLPKVAQHQFQEHCIATIVTFL</sequence>
<keyword evidence="2" id="KW-1185">Reference proteome</keyword>
<evidence type="ECO:0000313" key="2">
    <source>
        <dbReference type="Proteomes" id="UP000054538"/>
    </source>
</evidence>
<dbReference type="Proteomes" id="UP000054538">
    <property type="component" value="Unassembled WGS sequence"/>
</dbReference>
<name>A0A0D0E450_9AGAM</name>
<protein>
    <submittedName>
        <fullName evidence="1">Uncharacterized protein</fullName>
    </submittedName>
</protein>
<reference evidence="1 2" key="1">
    <citation type="submission" date="2014-04" db="EMBL/GenBank/DDBJ databases">
        <authorList>
            <consortium name="DOE Joint Genome Institute"/>
            <person name="Kuo A."/>
            <person name="Kohler A."/>
            <person name="Jargeat P."/>
            <person name="Nagy L.G."/>
            <person name="Floudas D."/>
            <person name="Copeland A."/>
            <person name="Barry K.W."/>
            <person name="Cichocki N."/>
            <person name="Veneault-Fourrey C."/>
            <person name="LaButti K."/>
            <person name="Lindquist E.A."/>
            <person name="Lipzen A."/>
            <person name="Lundell T."/>
            <person name="Morin E."/>
            <person name="Murat C."/>
            <person name="Sun H."/>
            <person name="Tunlid A."/>
            <person name="Henrissat B."/>
            <person name="Grigoriev I.V."/>
            <person name="Hibbett D.S."/>
            <person name="Martin F."/>
            <person name="Nordberg H.P."/>
            <person name="Cantor M.N."/>
            <person name="Hua S.X."/>
        </authorList>
    </citation>
    <scope>NUCLEOTIDE SEQUENCE [LARGE SCALE GENOMIC DNA]</scope>
    <source>
        <strain evidence="1 2">Ve08.2h10</strain>
    </source>
</reference>
<proteinExistence type="predicted"/>
<dbReference type="AlphaFoldDB" id="A0A0D0E450"/>
<accession>A0A0D0E450</accession>
<dbReference type="EMBL" id="KN825016">
    <property type="protein sequence ID" value="KIK95874.1"/>
    <property type="molecule type" value="Genomic_DNA"/>
</dbReference>
<dbReference type="InParanoid" id="A0A0D0E450"/>